<dbReference type="InterPro" id="IPR003604">
    <property type="entry name" value="Matrin/U1-like-C_Znf_C2H2"/>
</dbReference>
<proteinExistence type="predicted"/>
<dbReference type="SUPFAM" id="SSF57667">
    <property type="entry name" value="beta-beta-alpha zinc fingers"/>
    <property type="match status" value="3"/>
</dbReference>
<evidence type="ECO:0000256" key="2">
    <source>
        <dbReference type="ARBA" id="ARBA00022723"/>
    </source>
</evidence>
<keyword evidence="3" id="KW-0677">Repeat</keyword>
<feature type="domain" description="U1-type" evidence="9">
    <location>
        <begin position="206"/>
        <end position="240"/>
    </location>
</feature>
<dbReference type="PANTHER" id="PTHR46144:SF6">
    <property type="entry name" value="C2H2-TYPE DOMAIN-CONTAINING PROTEIN"/>
    <property type="match status" value="1"/>
</dbReference>
<organism evidence="10 11">
    <name type="scientific">Vanilla planifolia</name>
    <name type="common">Vanilla</name>
    <dbReference type="NCBI Taxonomy" id="51239"/>
    <lineage>
        <taxon>Eukaryota</taxon>
        <taxon>Viridiplantae</taxon>
        <taxon>Streptophyta</taxon>
        <taxon>Embryophyta</taxon>
        <taxon>Tracheophyta</taxon>
        <taxon>Spermatophyta</taxon>
        <taxon>Magnoliopsida</taxon>
        <taxon>Liliopsida</taxon>
        <taxon>Asparagales</taxon>
        <taxon>Orchidaceae</taxon>
        <taxon>Vanilloideae</taxon>
        <taxon>Vanilleae</taxon>
        <taxon>Vanilla</taxon>
    </lineage>
</organism>
<dbReference type="PANTHER" id="PTHR46144">
    <property type="entry name" value="ZINC FINGER PROTEIN 385B-LIKE"/>
    <property type="match status" value="1"/>
</dbReference>
<dbReference type="Gene3D" id="3.30.160.60">
    <property type="entry name" value="Classic Zinc Finger"/>
    <property type="match status" value="3"/>
</dbReference>
<dbReference type="GO" id="GO:0005634">
    <property type="term" value="C:nucleus"/>
    <property type="evidence" value="ECO:0007669"/>
    <property type="project" value="UniProtKB-SubCell"/>
</dbReference>
<evidence type="ECO:0000256" key="1">
    <source>
        <dbReference type="ARBA" id="ARBA00004123"/>
    </source>
</evidence>
<gene>
    <name evidence="10" type="ORF">HPP92_009883</name>
</gene>
<dbReference type="Pfam" id="PF12874">
    <property type="entry name" value="zf-met"/>
    <property type="match status" value="3"/>
</dbReference>
<feature type="domain" description="C2H2-type" evidence="8">
    <location>
        <begin position="297"/>
        <end position="321"/>
    </location>
</feature>
<feature type="domain" description="U1-type" evidence="9">
    <location>
        <begin position="132"/>
        <end position="166"/>
    </location>
</feature>
<evidence type="ECO:0000259" key="9">
    <source>
        <dbReference type="SMART" id="SM00451"/>
    </source>
</evidence>
<feature type="region of interest" description="Disordered" evidence="7">
    <location>
        <begin position="229"/>
        <end position="258"/>
    </location>
</feature>
<protein>
    <submittedName>
        <fullName evidence="10">Uncharacterized protein</fullName>
    </submittedName>
</protein>
<dbReference type="GO" id="GO:0008270">
    <property type="term" value="F:zinc ion binding"/>
    <property type="evidence" value="ECO:0007669"/>
    <property type="project" value="UniProtKB-KW"/>
</dbReference>
<dbReference type="OrthoDB" id="10248435at2759"/>
<dbReference type="Proteomes" id="UP000636800">
    <property type="component" value="Unassembled WGS sequence"/>
</dbReference>
<dbReference type="AlphaFoldDB" id="A0A835RBE4"/>
<comment type="caution">
    <text evidence="10">The sequence shown here is derived from an EMBL/GenBank/DDBJ whole genome shotgun (WGS) entry which is preliminary data.</text>
</comment>
<dbReference type="GO" id="GO:0003676">
    <property type="term" value="F:nucleic acid binding"/>
    <property type="evidence" value="ECO:0007669"/>
    <property type="project" value="InterPro"/>
</dbReference>
<dbReference type="SMART" id="SM00355">
    <property type="entry name" value="ZnF_C2H2"/>
    <property type="match status" value="3"/>
</dbReference>
<evidence type="ECO:0000313" key="11">
    <source>
        <dbReference type="Proteomes" id="UP000636800"/>
    </source>
</evidence>
<feature type="compositionally biased region" description="Polar residues" evidence="7">
    <location>
        <begin position="246"/>
        <end position="258"/>
    </location>
</feature>
<feature type="domain" description="C2H2-type" evidence="8">
    <location>
        <begin position="135"/>
        <end position="159"/>
    </location>
</feature>
<keyword evidence="4" id="KW-0863">Zinc-finger</keyword>
<feature type="domain" description="C2H2-type" evidence="8">
    <location>
        <begin position="209"/>
        <end position="233"/>
    </location>
</feature>
<sequence length="329" mass="35804">MDSRGQNYLYTAPPQLQHVTSTHLYSYGNANPNSYPNQVVVREVSSTAALATGGVVQANEHCIAPNVYNGVGAVAFSEYQSCQQASLYAYRPVIAAETSFYPAAKKGVKIKTKSLDLESKKQKVIEEGAAADAIKVCAICNVVCNSDKVFLSHLTGEKHALKALGIARAILPKNKASDQQLCFEKNSSVHGVNNTVFEASNVPKVTQFFVCEVCKIECNSQEALNSHNMGKKHKRKLQNHHEASTPKPSTACTSSNTTVLDRTEKEEAIKKKPAVKEDLETKREKVLNGGAAKDAVKICIQCNVVCNSSTVYSFHIAGKKHRAMMKNQA</sequence>
<feature type="compositionally biased region" description="Basic residues" evidence="7">
    <location>
        <begin position="229"/>
        <end position="238"/>
    </location>
</feature>
<evidence type="ECO:0000256" key="3">
    <source>
        <dbReference type="ARBA" id="ARBA00022737"/>
    </source>
</evidence>
<dbReference type="SMART" id="SM00451">
    <property type="entry name" value="ZnF_U1"/>
    <property type="match status" value="3"/>
</dbReference>
<evidence type="ECO:0000256" key="5">
    <source>
        <dbReference type="ARBA" id="ARBA00022833"/>
    </source>
</evidence>
<evidence type="ECO:0000259" key="8">
    <source>
        <dbReference type="SMART" id="SM00355"/>
    </source>
</evidence>
<keyword evidence="5" id="KW-0862">Zinc</keyword>
<dbReference type="EMBL" id="JADCNL010000004">
    <property type="protein sequence ID" value="KAG0485804.1"/>
    <property type="molecule type" value="Genomic_DNA"/>
</dbReference>
<reference evidence="10 11" key="1">
    <citation type="journal article" date="2020" name="Nat. Food">
        <title>A phased Vanilla planifolia genome enables genetic improvement of flavour and production.</title>
        <authorList>
            <person name="Hasing T."/>
            <person name="Tang H."/>
            <person name="Brym M."/>
            <person name="Khazi F."/>
            <person name="Huang T."/>
            <person name="Chambers A.H."/>
        </authorList>
    </citation>
    <scope>NUCLEOTIDE SEQUENCE [LARGE SCALE GENOMIC DNA]</scope>
    <source>
        <tissue evidence="10">Leaf</tissue>
    </source>
</reference>
<dbReference type="InterPro" id="IPR036236">
    <property type="entry name" value="Znf_C2H2_sf"/>
</dbReference>
<evidence type="ECO:0000313" key="10">
    <source>
        <dbReference type="EMBL" id="KAG0485804.1"/>
    </source>
</evidence>
<name>A0A835RBE4_VANPL</name>
<keyword evidence="6" id="KW-0539">Nucleus</keyword>
<keyword evidence="11" id="KW-1185">Reference proteome</keyword>
<dbReference type="InterPro" id="IPR051868">
    <property type="entry name" value="ZN346_ZMAT4"/>
</dbReference>
<feature type="domain" description="U1-type" evidence="9">
    <location>
        <begin position="294"/>
        <end position="328"/>
    </location>
</feature>
<evidence type="ECO:0000256" key="6">
    <source>
        <dbReference type="ARBA" id="ARBA00023242"/>
    </source>
</evidence>
<evidence type="ECO:0000256" key="7">
    <source>
        <dbReference type="SAM" id="MobiDB-lite"/>
    </source>
</evidence>
<evidence type="ECO:0000256" key="4">
    <source>
        <dbReference type="ARBA" id="ARBA00022771"/>
    </source>
</evidence>
<dbReference type="InterPro" id="IPR013087">
    <property type="entry name" value="Znf_C2H2_type"/>
</dbReference>
<comment type="subcellular location">
    <subcellularLocation>
        <location evidence="1">Nucleus</location>
    </subcellularLocation>
</comment>
<accession>A0A835RBE4</accession>
<keyword evidence="2" id="KW-0479">Metal-binding</keyword>